<dbReference type="GO" id="GO:0004467">
    <property type="term" value="F:long-chain fatty acid-CoA ligase activity"/>
    <property type="evidence" value="ECO:0007669"/>
    <property type="project" value="UniProtKB-EC"/>
</dbReference>
<keyword evidence="2" id="KW-0547">Nucleotide-binding</keyword>
<dbReference type="PANTHER" id="PTHR43272:SF33">
    <property type="entry name" value="AMP-BINDING DOMAIN-CONTAINING PROTEIN-RELATED"/>
    <property type="match status" value="1"/>
</dbReference>
<dbReference type="AlphaFoldDB" id="A0A8B6EJH6"/>
<evidence type="ECO:0000256" key="2">
    <source>
        <dbReference type="ARBA" id="ARBA00022741"/>
    </source>
</evidence>
<dbReference type="EC" id="6.2.1.3" evidence="4"/>
<accession>A0A8B6EJH6</accession>
<dbReference type="GO" id="GO:0005783">
    <property type="term" value="C:endoplasmic reticulum"/>
    <property type="evidence" value="ECO:0007669"/>
    <property type="project" value="TreeGrafter"/>
</dbReference>
<protein>
    <submittedName>
        <fullName evidence="4">Long-chain acyl-CoA synthetase</fullName>
        <ecNumber evidence="4">6.2.1.3</ecNumber>
    </submittedName>
</protein>
<evidence type="ECO:0000256" key="3">
    <source>
        <dbReference type="ARBA" id="ARBA00022840"/>
    </source>
</evidence>
<evidence type="ECO:0000256" key="1">
    <source>
        <dbReference type="ARBA" id="ARBA00022598"/>
    </source>
</evidence>
<keyword evidence="3" id="KW-0067">ATP-binding</keyword>
<feature type="non-terminal residue" evidence="4">
    <location>
        <position position="152"/>
    </location>
</feature>
<evidence type="ECO:0000313" key="4">
    <source>
        <dbReference type="EMBL" id="VDI35880.1"/>
    </source>
</evidence>
<organism evidence="4 5">
    <name type="scientific">Mytilus galloprovincialis</name>
    <name type="common">Mediterranean mussel</name>
    <dbReference type="NCBI Taxonomy" id="29158"/>
    <lineage>
        <taxon>Eukaryota</taxon>
        <taxon>Metazoa</taxon>
        <taxon>Spiralia</taxon>
        <taxon>Lophotrochozoa</taxon>
        <taxon>Mollusca</taxon>
        <taxon>Bivalvia</taxon>
        <taxon>Autobranchia</taxon>
        <taxon>Pteriomorphia</taxon>
        <taxon>Mytilida</taxon>
        <taxon>Mytiloidea</taxon>
        <taxon>Mytilidae</taxon>
        <taxon>Mytilinae</taxon>
        <taxon>Mytilus</taxon>
    </lineage>
</organism>
<dbReference type="GO" id="GO:0016020">
    <property type="term" value="C:membrane"/>
    <property type="evidence" value="ECO:0007669"/>
    <property type="project" value="TreeGrafter"/>
</dbReference>
<dbReference type="SUPFAM" id="SSF56801">
    <property type="entry name" value="Acetyl-CoA synthetase-like"/>
    <property type="match status" value="1"/>
</dbReference>
<name>A0A8B6EJH6_MYTGA</name>
<dbReference type="OrthoDB" id="1700726at2759"/>
<sequence>NGTLKIVDRKKNIFKLAQGEYIAPEKIEIAYMRSEYVAQVFIEGDSLKPFLLGIIVPDAETIMKVAKDNGVSEDMESVCQSKKIKDIILKDIIAVGKSLGLKSFEQVRDIHLHHELFSVENNLLTSTFKNKRPQLRQFFNRKVQDLYAKHEV</sequence>
<reference evidence="4" key="1">
    <citation type="submission" date="2018-11" db="EMBL/GenBank/DDBJ databases">
        <authorList>
            <person name="Alioto T."/>
            <person name="Alioto T."/>
        </authorList>
    </citation>
    <scope>NUCLEOTIDE SEQUENCE</scope>
</reference>
<comment type="caution">
    <text evidence="4">The sequence shown here is derived from an EMBL/GenBank/DDBJ whole genome shotgun (WGS) entry which is preliminary data.</text>
</comment>
<gene>
    <name evidence="4" type="ORF">MGAL_10B053215</name>
</gene>
<proteinExistence type="predicted"/>
<dbReference type="Proteomes" id="UP000596742">
    <property type="component" value="Unassembled WGS sequence"/>
</dbReference>
<dbReference type="GO" id="GO:0005524">
    <property type="term" value="F:ATP binding"/>
    <property type="evidence" value="ECO:0007669"/>
    <property type="project" value="UniProtKB-KW"/>
</dbReference>
<keyword evidence="1 4" id="KW-0436">Ligase</keyword>
<evidence type="ECO:0000313" key="5">
    <source>
        <dbReference type="Proteomes" id="UP000596742"/>
    </source>
</evidence>
<keyword evidence="5" id="KW-1185">Reference proteome</keyword>
<dbReference type="PANTHER" id="PTHR43272">
    <property type="entry name" value="LONG-CHAIN-FATTY-ACID--COA LIGASE"/>
    <property type="match status" value="1"/>
</dbReference>
<dbReference type="EMBL" id="UYJE01005277">
    <property type="protein sequence ID" value="VDI35880.1"/>
    <property type="molecule type" value="Genomic_DNA"/>
</dbReference>